<name>A0A815UTF6_ADIRI</name>
<reference evidence="1" key="1">
    <citation type="submission" date="2021-02" db="EMBL/GenBank/DDBJ databases">
        <authorList>
            <person name="Nowell W R."/>
        </authorList>
    </citation>
    <scope>NUCLEOTIDE SEQUENCE</scope>
</reference>
<dbReference type="Proteomes" id="UP000663852">
    <property type="component" value="Unassembled WGS sequence"/>
</dbReference>
<dbReference type="PANTHER" id="PTHR31912">
    <property type="entry name" value="IP13529P"/>
    <property type="match status" value="1"/>
</dbReference>
<gene>
    <name evidence="1" type="ORF">EDS130_LOCUS44034</name>
</gene>
<dbReference type="PANTHER" id="PTHR31912:SF34">
    <property type="entry name" value="NOTOCHORD-RELATED PROTEIN"/>
    <property type="match status" value="1"/>
</dbReference>
<dbReference type="AlphaFoldDB" id="A0A815UTF6"/>
<dbReference type="EMBL" id="CAJNOJ010000795">
    <property type="protein sequence ID" value="CAF1523388.1"/>
    <property type="molecule type" value="Genomic_DNA"/>
</dbReference>
<proteinExistence type="predicted"/>
<evidence type="ECO:0000313" key="1">
    <source>
        <dbReference type="EMBL" id="CAF1523388.1"/>
    </source>
</evidence>
<sequence>MFHHISLYHQSEPNFNMTCDLHETCGVLYRTYSAYKSHVYRQHSSELCAKGKLDTNITLIAYDNQQQADMEYSGISTELTSSDSESFDIYDTDPDVSASTNDGDNMKFNNFTTSFGPIDSHSTFAELLAIMKKSYILFLLQLREEYLVPKTVTNVISTYITTFLRHLENIFEKKSFYHSQIDFSHSTSSVPKQDRKIIEFDQLQLTLNDIRVEIESVSKNDYQFVKNCEKYFGYSSAEEIALSSDDEAPEYAYFIPFDKTLKAMLKSPPLALEILENIDQQQLNVANDYDLMFSIRDGSYGIKIDQDSLLVQLYIDDIGLTNPLGSKRDKHKMSMVYFSLEDVPDKYRSKIDFIQLVAVCESKVLKNDVKAQRFFKPIIDNLNQLQLDGLSINDIHLRFSFSTLVADNLASHFIGAFQSCFNGGFFCRKCYITYPQKNLPIPLSEIQTRAIIDHDDLVQKIVSDPNRTPLKGVQGPSPLEDLIGFHATTSLPRDAMHDFIEGVVPMVIMVLLKQASSSRLMTYTRVQERMETFKYGRFDCDNQPPPVLAKHFQNNHIVATAAQKLCFFKLFPIMFYDIIDSLPSFIVYKLLREILDLILANPFRKAWLPVLGELCDTFYHEMLNHFPGMITPKVHFIREYHQMVADFGPAIRQWCFRYEGFHAYFKKIANRTNNFKNIPKMLVTRYRLKQCLTFGYAPELRRSQHVIGIKKIRSTCFNLAMRNLLVKHFDQIDFENIFQCNALVYENIEYRRSCVYVVDLQPSHEQPSFAQIVFIVKMKEKWWLLVDMLDTMSYNEKLFSWQIQSMDHYSIIDPRELKYYYKGLDVYVVNDLSFVSFVSRLTWH</sequence>
<comment type="caution">
    <text evidence="1">The sequence shown here is derived from an EMBL/GenBank/DDBJ whole genome shotgun (WGS) entry which is preliminary data.</text>
</comment>
<evidence type="ECO:0000313" key="2">
    <source>
        <dbReference type="Proteomes" id="UP000663852"/>
    </source>
</evidence>
<accession>A0A815UTF6</accession>
<evidence type="ECO:0008006" key="3">
    <source>
        <dbReference type="Google" id="ProtNLM"/>
    </source>
</evidence>
<organism evidence="1 2">
    <name type="scientific">Adineta ricciae</name>
    <name type="common">Rotifer</name>
    <dbReference type="NCBI Taxonomy" id="249248"/>
    <lineage>
        <taxon>Eukaryota</taxon>
        <taxon>Metazoa</taxon>
        <taxon>Spiralia</taxon>
        <taxon>Gnathifera</taxon>
        <taxon>Rotifera</taxon>
        <taxon>Eurotatoria</taxon>
        <taxon>Bdelloidea</taxon>
        <taxon>Adinetida</taxon>
        <taxon>Adinetidae</taxon>
        <taxon>Adineta</taxon>
    </lineage>
</organism>
<protein>
    <recommendedName>
        <fullName evidence="3">C2H2-type domain-containing protein</fullName>
    </recommendedName>
</protein>
<dbReference type="OrthoDB" id="10044445at2759"/>